<keyword evidence="1" id="KW-0812">Transmembrane</keyword>
<organism evidence="2 3">
    <name type="scientific">Caerostris extrusa</name>
    <name type="common">Bark spider</name>
    <name type="synonym">Caerostris bankana</name>
    <dbReference type="NCBI Taxonomy" id="172846"/>
    <lineage>
        <taxon>Eukaryota</taxon>
        <taxon>Metazoa</taxon>
        <taxon>Ecdysozoa</taxon>
        <taxon>Arthropoda</taxon>
        <taxon>Chelicerata</taxon>
        <taxon>Arachnida</taxon>
        <taxon>Araneae</taxon>
        <taxon>Araneomorphae</taxon>
        <taxon>Entelegynae</taxon>
        <taxon>Araneoidea</taxon>
        <taxon>Araneidae</taxon>
        <taxon>Caerostris</taxon>
    </lineage>
</organism>
<dbReference type="Proteomes" id="UP001054945">
    <property type="component" value="Unassembled WGS sequence"/>
</dbReference>
<dbReference type="EMBL" id="BPLR01003092">
    <property type="protein sequence ID" value="GIX81067.1"/>
    <property type="molecule type" value="Genomic_DNA"/>
</dbReference>
<feature type="transmembrane region" description="Helical" evidence="1">
    <location>
        <begin position="105"/>
        <end position="127"/>
    </location>
</feature>
<evidence type="ECO:0000313" key="3">
    <source>
        <dbReference type="Proteomes" id="UP001054945"/>
    </source>
</evidence>
<proteinExistence type="predicted"/>
<name>A0AAV4N8B4_CAEEX</name>
<keyword evidence="3" id="KW-1185">Reference proteome</keyword>
<keyword evidence="1" id="KW-0472">Membrane</keyword>
<comment type="caution">
    <text evidence="2">The sequence shown here is derived from an EMBL/GenBank/DDBJ whole genome shotgun (WGS) entry which is preliminary data.</text>
</comment>
<evidence type="ECO:0000256" key="1">
    <source>
        <dbReference type="SAM" id="Phobius"/>
    </source>
</evidence>
<accession>A0AAV4N8B4</accession>
<keyword evidence="1" id="KW-1133">Transmembrane helix</keyword>
<sequence length="180" mass="21381">MDTFPVLEASMQMWRADNWYILADILREREWKVYCWKSNSPRRKFQKSSRTGRQRKDFTISTAMCTRTAPPGVFQFFHVRFPFVYHDWLRRYVTGHRPRSNDMHFLYGIFGIPVNILFYKILGSSYAEAYQGNRGTRPREQEGGKMWRFAGALTFFSFLAFSFCLGAFKCFCVYGRMDLS</sequence>
<evidence type="ECO:0000313" key="2">
    <source>
        <dbReference type="EMBL" id="GIX81067.1"/>
    </source>
</evidence>
<reference evidence="2 3" key="1">
    <citation type="submission" date="2021-06" db="EMBL/GenBank/DDBJ databases">
        <title>Caerostris extrusa draft genome.</title>
        <authorList>
            <person name="Kono N."/>
            <person name="Arakawa K."/>
        </authorList>
    </citation>
    <scope>NUCLEOTIDE SEQUENCE [LARGE SCALE GENOMIC DNA]</scope>
</reference>
<gene>
    <name evidence="2" type="ORF">CEXT_549921</name>
</gene>
<dbReference type="AlphaFoldDB" id="A0AAV4N8B4"/>
<protein>
    <submittedName>
        <fullName evidence="2">Uncharacterized protein</fullName>
    </submittedName>
</protein>
<feature type="transmembrane region" description="Helical" evidence="1">
    <location>
        <begin position="147"/>
        <end position="174"/>
    </location>
</feature>